<dbReference type="RefSeq" id="WP_003643297.1">
    <property type="nucleotide sequence ID" value="NZ_AVAI01000144.1"/>
</dbReference>
<dbReference type="Proteomes" id="UP000236162">
    <property type="component" value="Unassembled WGS sequence"/>
</dbReference>
<evidence type="ECO:0000313" key="5">
    <source>
        <dbReference type="Proteomes" id="UP000277896"/>
    </source>
</evidence>
<dbReference type="Gene3D" id="3.30.720.20">
    <property type="entry name" value="Protein of unknown function DUF1797"/>
    <property type="match status" value="1"/>
</dbReference>
<dbReference type="EMBL" id="CP032744">
    <property type="protein sequence ID" value="AYJ38262.1"/>
    <property type="molecule type" value="Genomic_DNA"/>
</dbReference>
<dbReference type="EMBL" id="SEHH01000042">
    <property type="protein sequence ID" value="TBX46568.1"/>
    <property type="molecule type" value="Genomic_DNA"/>
</dbReference>
<proteinExistence type="predicted"/>
<dbReference type="HOGENOM" id="CLU_157750_2_1_9"/>
<dbReference type="Proteomes" id="UP000292648">
    <property type="component" value="Unassembled WGS sequence"/>
</dbReference>
<reference evidence="2 4" key="1">
    <citation type="submission" date="2017-04" db="EMBL/GenBank/DDBJ databases">
        <title>In vitro and in silico characterization of Lactobacillus paraplantarum D2-1, a starter culture for soymilk fermentation.</title>
        <authorList>
            <person name="Endo A."/>
            <person name="Sasaki F."/>
            <person name="Maeno S."/>
            <person name="Kanesaki Y."/>
            <person name="Kubota E."/>
            <person name="Torres G.A."/>
            <person name="Tomita S."/>
            <person name="Nakagawa J."/>
        </authorList>
    </citation>
    <scope>NUCLEOTIDE SEQUENCE [LARGE SCALE GENOMIC DNA]</scope>
    <source>
        <strain evidence="2 4">D2-1</strain>
    </source>
</reference>
<dbReference type="Proteomes" id="UP000277896">
    <property type="component" value="Chromosome"/>
</dbReference>
<reference evidence="1 5" key="2">
    <citation type="submission" date="2018-10" db="EMBL/GenBank/DDBJ databases">
        <title>Genome seuquencing of Lactobacillus species.</title>
        <authorList>
            <person name="Baek C."/>
            <person name="Yi H."/>
        </authorList>
    </citation>
    <scope>NUCLEOTIDE SEQUENCE [LARGE SCALE GENOMIC DNA]</scope>
    <source>
        <strain evidence="1 5">DSM 10667</strain>
    </source>
</reference>
<evidence type="ECO:0000313" key="6">
    <source>
        <dbReference type="Proteomes" id="UP000292648"/>
    </source>
</evidence>
<dbReference type="GeneID" id="89668730"/>
<reference evidence="3 6" key="3">
    <citation type="submission" date="2019-01" db="EMBL/GenBank/DDBJ databases">
        <title>Draft genome sequence of Lactobacillus paraplantarum OSY-TC318, a Producer of the novel lantibiotic Paraplantaracin TC318.</title>
        <authorList>
            <person name="Hussein W.E."/>
            <person name="Huang E."/>
            <person name="Yousef A.E."/>
        </authorList>
    </citation>
    <scope>NUCLEOTIDE SEQUENCE [LARGE SCALE GENOMIC DNA]</scope>
    <source>
        <strain evidence="3 6">OSY-TC318</strain>
    </source>
</reference>
<sequence>MDKSELSAILKRLEAMRTTEATEVQSRRFEKEGVQRGQVAYDPATSTYTLQEFNPDQTFEFDNIDLVAIELYDLLTDN</sequence>
<dbReference type="PIRSF" id="PIRSF037356">
    <property type="entry name" value="DUF1797"/>
    <property type="match status" value="1"/>
</dbReference>
<dbReference type="Pfam" id="PF08796">
    <property type="entry name" value="DUF1797"/>
    <property type="match status" value="1"/>
</dbReference>
<organism evidence="3 6">
    <name type="scientific">Lactiplantibacillus paraplantarum</name>
    <dbReference type="NCBI Taxonomy" id="60520"/>
    <lineage>
        <taxon>Bacteria</taxon>
        <taxon>Bacillati</taxon>
        <taxon>Bacillota</taxon>
        <taxon>Bacilli</taxon>
        <taxon>Lactobacillales</taxon>
        <taxon>Lactobacillaceae</taxon>
        <taxon>Lactiplantibacillus</taxon>
    </lineage>
</organism>
<dbReference type="InterPro" id="IPR038073">
    <property type="entry name" value="YkuJ-like_sf"/>
</dbReference>
<dbReference type="SUPFAM" id="SSF143567">
    <property type="entry name" value="YkuJ-like"/>
    <property type="match status" value="1"/>
</dbReference>
<name>A0A098RA18_9LACO</name>
<dbReference type="EMBL" id="BDOR01000021">
    <property type="protein sequence ID" value="GBF03132.1"/>
    <property type="molecule type" value="Genomic_DNA"/>
</dbReference>
<dbReference type="InterPro" id="IPR014904">
    <property type="entry name" value="YkuJ-like"/>
</dbReference>
<evidence type="ECO:0000313" key="3">
    <source>
        <dbReference type="EMBL" id="TBX46568.1"/>
    </source>
</evidence>
<evidence type="ECO:0000313" key="4">
    <source>
        <dbReference type="Proteomes" id="UP000236162"/>
    </source>
</evidence>
<protein>
    <submittedName>
        <fullName evidence="3">DUF1797 family protein</fullName>
    </submittedName>
</protein>
<accession>A0A098RA18</accession>
<evidence type="ECO:0000313" key="2">
    <source>
        <dbReference type="EMBL" id="GBF03132.1"/>
    </source>
</evidence>
<dbReference type="KEGG" id="lpx:ASU28_05060"/>
<evidence type="ECO:0000313" key="1">
    <source>
        <dbReference type="EMBL" id="AYJ38262.1"/>
    </source>
</evidence>
<gene>
    <name evidence="3" type="ORF">EUZ87_05475</name>
    <name evidence="1" type="ORF">LP667_05200</name>
    <name evidence="2" type="ORF">LPPLD21_02687</name>
</gene>
<dbReference type="AlphaFoldDB" id="A0A098RA18"/>
<keyword evidence="4" id="KW-1185">Reference proteome</keyword>
<dbReference type="eggNOG" id="COG4703">
    <property type="taxonomic scope" value="Bacteria"/>
</dbReference>